<dbReference type="EC" id="2.7.1.91" evidence="7"/>
<keyword evidence="2" id="KW-0808">Transferase</keyword>
<evidence type="ECO:0000256" key="6">
    <source>
        <dbReference type="ARBA" id="ARBA00023136"/>
    </source>
</evidence>
<feature type="compositionally biased region" description="Low complexity" evidence="8">
    <location>
        <begin position="10"/>
        <end position="26"/>
    </location>
</feature>
<dbReference type="GO" id="GO:0008481">
    <property type="term" value="F:sphingosine kinase activity"/>
    <property type="evidence" value="ECO:0007669"/>
    <property type="project" value="UniProtKB-EC"/>
</dbReference>
<dbReference type="Gene3D" id="3.40.50.10330">
    <property type="entry name" value="Probable inorganic polyphosphate/atp-NAD kinase, domain 1"/>
    <property type="match status" value="1"/>
</dbReference>
<sequence length="608" mass="65852">MEAERLPCPRGAAGCQQRAGRAGSRAIEPVSEPRCSRGRGQSLRVTAPAAAALPRSLPHQVPPEQPLNEPAMEGGQPGPGASSPQSDSDEVLLHGVFALLDPAPKTSYALSLTRGRELRMQRVGSAPAGRSAALKLADCIGCSAFAGREPEPEPEPAAYFSVFCYPFRKGWWDAAPARQRLARTFRVCGAQEPGDNLKLAETWAGKIRELAAPRIPRQEGVTWGLLSRPCHVLVLLNPQSGTGHALQLFHSLVQPMLDEADVAFTLFVTERPNHARELVRAADLSQWDAVAVLAGDGLLYEVVNGLMERQDWQAAIKKPLCTLPGGSGNALAASINHYAGNTRAFKEELLTNCTYFLCKGLHAPMDLVSLSTASGKRLYSFLSFGWGFISDVDIASEKYRQLGNARFTVGTIQQLAGLKVYKGRLSYLPVETSSSVSSAPGSPSEQNSHHVPCSNGRPLHILPQPAPRPPHEGSWPEDSLLVPFDQPVPKHWTVVPEEEFISIFAIYQSHLGADFAMAPTAKLHDGAMHLFCLKAGVSRLGLLRLFLAMEKGTHLDLNCPHLHYVPVRAFRLEPFASTGLMTVDGEPLACEPVQGQVHDQLCRIISGS</sequence>
<dbReference type="InterPro" id="IPR045540">
    <property type="entry name" value="YegS/DAGK_C"/>
</dbReference>
<keyword evidence="11" id="KW-1185">Reference proteome</keyword>
<evidence type="ECO:0000256" key="3">
    <source>
        <dbReference type="ARBA" id="ARBA00022741"/>
    </source>
</evidence>
<dbReference type="PROSITE" id="PS50146">
    <property type="entry name" value="DAGK"/>
    <property type="match status" value="1"/>
</dbReference>
<evidence type="ECO:0000259" key="9">
    <source>
        <dbReference type="PROSITE" id="PS50146"/>
    </source>
</evidence>
<dbReference type="InterPro" id="IPR016064">
    <property type="entry name" value="NAD/diacylglycerol_kinase_sf"/>
</dbReference>
<dbReference type="InterPro" id="IPR050187">
    <property type="entry name" value="Lipid_Phosphate_FormReg"/>
</dbReference>
<gene>
    <name evidence="10" type="ORF">KIL84_004841</name>
</gene>
<proteinExistence type="predicted"/>
<evidence type="ECO:0000313" key="10">
    <source>
        <dbReference type="EMBL" id="KAH1183349.1"/>
    </source>
</evidence>
<dbReference type="InterPro" id="IPR017438">
    <property type="entry name" value="ATP-NAD_kinase_N"/>
</dbReference>
<dbReference type="GO" id="GO:0012505">
    <property type="term" value="C:endomembrane system"/>
    <property type="evidence" value="ECO:0007669"/>
    <property type="project" value="UniProtKB-SubCell"/>
</dbReference>
<keyword evidence="5" id="KW-0067">ATP-binding</keyword>
<comment type="caution">
    <text evidence="10">The sequence shown here is derived from an EMBL/GenBank/DDBJ whole genome shotgun (WGS) entry which is preliminary data.</text>
</comment>
<evidence type="ECO:0000256" key="2">
    <source>
        <dbReference type="ARBA" id="ARBA00022679"/>
    </source>
</evidence>
<evidence type="ECO:0000256" key="5">
    <source>
        <dbReference type="ARBA" id="ARBA00022840"/>
    </source>
</evidence>
<dbReference type="AlphaFoldDB" id="A0A9D3XMJ5"/>
<dbReference type="SUPFAM" id="SSF111331">
    <property type="entry name" value="NAD kinase/diacylglycerol kinase-like"/>
    <property type="match status" value="1"/>
</dbReference>
<dbReference type="GO" id="GO:0016020">
    <property type="term" value="C:membrane"/>
    <property type="evidence" value="ECO:0007669"/>
    <property type="project" value="TreeGrafter"/>
</dbReference>
<feature type="region of interest" description="Disordered" evidence="8">
    <location>
        <begin position="436"/>
        <end position="474"/>
    </location>
</feature>
<feature type="domain" description="DAGKc" evidence="9">
    <location>
        <begin position="227"/>
        <end position="374"/>
    </location>
</feature>
<evidence type="ECO:0000313" key="11">
    <source>
        <dbReference type="Proteomes" id="UP000827986"/>
    </source>
</evidence>
<dbReference type="Pfam" id="PF19279">
    <property type="entry name" value="YegS_C"/>
    <property type="match status" value="1"/>
</dbReference>
<dbReference type="Gene3D" id="2.60.200.40">
    <property type="match status" value="1"/>
</dbReference>
<dbReference type="FunFam" id="3.40.50.10330:FF:000005">
    <property type="entry name" value="Sphingosine kinase 2"/>
    <property type="match status" value="1"/>
</dbReference>
<keyword evidence="3" id="KW-0547">Nucleotide-binding</keyword>
<dbReference type="SMART" id="SM00046">
    <property type="entry name" value="DAGKc"/>
    <property type="match status" value="1"/>
</dbReference>
<feature type="region of interest" description="Disordered" evidence="8">
    <location>
        <begin position="1"/>
        <end position="88"/>
    </location>
</feature>
<dbReference type="EMBL" id="JAHDVG010000466">
    <property type="protein sequence ID" value="KAH1183349.1"/>
    <property type="molecule type" value="Genomic_DNA"/>
</dbReference>
<dbReference type="InterPro" id="IPR001206">
    <property type="entry name" value="Diacylglycerol_kinase_cat_dom"/>
</dbReference>
<keyword evidence="6" id="KW-0472">Membrane</keyword>
<dbReference type="GO" id="GO:0046512">
    <property type="term" value="P:sphingosine biosynthetic process"/>
    <property type="evidence" value="ECO:0007669"/>
    <property type="project" value="TreeGrafter"/>
</dbReference>
<evidence type="ECO:0000256" key="1">
    <source>
        <dbReference type="ARBA" id="ARBA00004308"/>
    </source>
</evidence>
<comment type="subcellular location">
    <subcellularLocation>
        <location evidence="1">Endomembrane system</location>
    </subcellularLocation>
</comment>
<keyword evidence="4" id="KW-0418">Kinase</keyword>
<evidence type="ECO:0000256" key="7">
    <source>
        <dbReference type="ARBA" id="ARBA00044037"/>
    </source>
</evidence>
<dbReference type="PANTHER" id="PTHR12358">
    <property type="entry name" value="SPHINGOSINE KINASE"/>
    <property type="match status" value="1"/>
</dbReference>
<reference evidence="10" key="1">
    <citation type="submission" date="2021-09" db="EMBL/GenBank/DDBJ databases">
        <title>The genome of Mauremys mutica provides insights into the evolution of semi-aquatic lifestyle.</title>
        <authorList>
            <person name="Gong S."/>
            <person name="Gao Y."/>
        </authorList>
    </citation>
    <scope>NUCLEOTIDE SEQUENCE</scope>
    <source>
        <strain evidence="10">MM-2020</strain>
        <tissue evidence="10">Muscle</tissue>
    </source>
</reference>
<protein>
    <recommendedName>
        <fullName evidence="7">sphingosine kinase</fullName>
        <ecNumber evidence="7">2.7.1.91</ecNumber>
    </recommendedName>
</protein>
<organism evidence="10 11">
    <name type="scientific">Mauremys mutica</name>
    <name type="common">yellowpond turtle</name>
    <dbReference type="NCBI Taxonomy" id="74926"/>
    <lineage>
        <taxon>Eukaryota</taxon>
        <taxon>Metazoa</taxon>
        <taxon>Chordata</taxon>
        <taxon>Craniata</taxon>
        <taxon>Vertebrata</taxon>
        <taxon>Euteleostomi</taxon>
        <taxon>Archelosauria</taxon>
        <taxon>Testudinata</taxon>
        <taxon>Testudines</taxon>
        <taxon>Cryptodira</taxon>
        <taxon>Durocryptodira</taxon>
        <taxon>Testudinoidea</taxon>
        <taxon>Geoemydidae</taxon>
        <taxon>Geoemydinae</taxon>
        <taxon>Mauremys</taxon>
    </lineage>
</organism>
<dbReference type="PANTHER" id="PTHR12358:SF47">
    <property type="entry name" value="SPHINGOSINE KINASE 1"/>
    <property type="match status" value="1"/>
</dbReference>
<dbReference type="GO" id="GO:0005737">
    <property type="term" value="C:cytoplasm"/>
    <property type="evidence" value="ECO:0007669"/>
    <property type="project" value="UniProtKB-ARBA"/>
</dbReference>
<evidence type="ECO:0000256" key="4">
    <source>
        <dbReference type="ARBA" id="ARBA00022777"/>
    </source>
</evidence>
<dbReference type="GO" id="GO:0005524">
    <property type="term" value="F:ATP binding"/>
    <property type="evidence" value="ECO:0007669"/>
    <property type="project" value="UniProtKB-KW"/>
</dbReference>
<name>A0A9D3XMJ5_9SAUR</name>
<dbReference type="GO" id="GO:0071363">
    <property type="term" value="P:cellular response to growth factor stimulus"/>
    <property type="evidence" value="ECO:0007669"/>
    <property type="project" value="TreeGrafter"/>
</dbReference>
<dbReference type="Proteomes" id="UP000827986">
    <property type="component" value="Unassembled WGS sequence"/>
</dbReference>
<dbReference type="Pfam" id="PF00781">
    <property type="entry name" value="DAGK_cat"/>
    <property type="match status" value="1"/>
</dbReference>
<accession>A0A9D3XMJ5</accession>
<evidence type="ECO:0000256" key="8">
    <source>
        <dbReference type="SAM" id="MobiDB-lite"/>
    </source>
</evidence>
<dbReference type="GO" id="GO:0043066">
    <property type="term" value="P:negative regulation of apoptotic process"/>
    <property type="evidence" value="ECO:0007669"/>
    <property type="project" value="TreeGrafter"/>
</dbReference>